<feature type="domain" description="ABC transporter" evidence="9">
    <location>
        <begin position="959"/>
        <end position="1170"/>
    </location>
</feature>
<evidence type="ECO:0000256" key="1">
    <source>
        <dbReference type="ARBA" id="ARBA00004651"/>
    </source>
</evidence>
<feature type="transmembrane region" description="Helical" evidence="8">
    <location>
        <begin position="646"/>
        <end position="670"/>
    </location>
</feature>
<gene>
    <name evidence="11" type="ORF">GCM10017576_14390</name>
</gene>
<reference evidence="11" key="2">
    <citation type="submission" date="2023-01" db="EMBL/GenBank/DDBJ databases">
        <authorList>
            <person name="Sun Q."/>
            <person name="Evtushenko L."/>
        </authorList>
    </citation>
    <scope>NUCLEOTIDE SEQUENCE</scope>
    <source>
        <strain evidence="11">VKM Ac-1020</strain>
    </source>
</reference>
<dbReference type="InterPro" id="IPR039421">
    <property type="entry name" value="Type_1_exporter"/>
</dbReference>
<dbReference type="PANTHER" id="PTHR24221">
    <property type="entry name" value="ATP-BINDING CASSETTE SUB-FAMILY B"/>
    <property type="match status" value="1"/>
</dbReference>
<evidence type="ECO:0000256" key="5">
    <source>
        <dbReference type="ARBA" id="ARBA00022989"/>
    </source>
</evidence>
<dbReference type="SUPFAM" id="SSF52540">
    <property type="entry name" value="P-loop containing nucleoside triphosphate hydrolases"/>
    <property type="match status" value="2"/>
</dbReference>
<dbReference type="InterPro" id="IPR017871">
    <property type="entry name" value="ABC_transporter-like_CS"/>
</dbReference>
<dbReference type="InterPro" id="IPR027417">
    <property type="entry name" value="P-loop_NTPase"/>
</dbReference>
<dbReference type="Pfam" id="PF00664">
    <property type="entry name" value="ABC_membrane"/>
    <property type="match status" value="1"/>
</dbReference>
<dbReference type="InterPro" id="IPR003439">
    <property type="entry name" value="ABC_transporter-like_ATP-bd"/>
</dbReference>
<feature type="domain" description="ABC transmembrane type-1" evidence="10">
    <location>
        <begin position="650"/>
        <end position="927"/>
    </location>
</feature>
<dbReference type="InterPro" id="IPR036640">
    <property type="entry name" value="ABC1_TM_sf"/>
</dbReference>
<dbReference type="Pfam" id="PF00005">
    <property type="entry name" value="ABC_tran"/>
    <property type="match status" value="2"/>
</dbReference>
<evidence type="ECO:0000313" key="11">
    <source>
        <dbReference type="EMBL" id="GLJ61310.1"/>
    </source>
</evidence>
<keyword evidence="2 8" id="KW-0812">Transmembrane</keyword>
<dbReference type="SMART" id="SM00382">
    <property type="entry name" value="AAA"/>
    <property type="match status" value="2"/>
</dbReference>
<feature type="transmembrane region" description="Helical" evidence="8">
    <location>
        <begin position="904"/>
        <end position="925"/>
    </location>
</feature>
<dbReference type="InterPro" id="IPR011527">
    <property type="entry name" value="ABC1_TM_dom"/>
</dbReference>
<dbReference type="PROSITE" id="PS00211">
    <property type="entry name" value="ABC_TRANSPORTER_1"/>
    <property type="match status" value="2"/>
</dbReference>
<evidence type="ECO:0000256" key="3">
    <source>
        <dbReference type="ARBA" id="ARBA00022741"/>
    </source>
</evidence>
<dbReference type="InterPro" id="IPR003593">
    <property type="entry name" value="AAA+_ATPase"/>
</dbReference>
<dbReference type="AlphaFoldDB" id="A0A9W6H317"/>
<evidence type="ECO:0000259" key="10">
    <source>
        <dbReference type="PROSITE" id="PS50929"/>
    </source>
</evidence>
<keyword evidence="5 8" id="KW-1133">Transmembrane helix</keyword>
<sequence>MTAPAARERAIREPGIDPWAIEAERAAAAAGFRRPDLRPVPRAQLVALGVLAALRAVGLVLIADAVGRGIGGLAAGGLDAAAIRAVLVAGLAGALLRAGAEWATSVAARRIASDVKRDLRARLWRRIAAGDVEGGGTAILAADGLDDLDDYYVQSLPALIAAAVVPLIVGLRILGADWLSAAVVVLTVPLVPLFMILIGRHTQQRTDAALSALTRLADHLAELARGLPVLVGLGRVEEQTRALDGIQGAYRARTQETLRWAFLSALALELIATISVAIVAVFLGLRLLDGTMELEPALLALILAPECYAALREVGTAFHASQDGLAALERAKALLARPLARDIRSRGRAEPAPTSAPSPLPTAGESADDRTRMPESSCSRRNPLPPVRLENVAVRYAGRDRPVIEGLNAELSGIVSVAGPSGSGKSTLLAALTGTLPADAEVTGTITGADGAGWAPQAARAFAATPRAELALHGAPDPEAALAELGLAHVAEAAIPELSPGELRRLAVARALARVDAGAQLLLLDEPTAHLDRAAAERVRAAILRRAAHATVVLASHEPETLALATMTVPVGAAAAPATAPVSMSHPTTETGAVTRNNRDMHEAAPAAPAGPADSAPAGPADSAPAGPADGPADRVTLASLIRPHLAAWAGAVGLGVIATGLGLALTAVSGWLIVRASVEEYIMYLLVAIVGVRAFGIGRSVGRYAERLMTHSAAFRTVDDLRLRLWRAIAARGAGSRRLLEGGAPVDYLVTLSDDLRDQLPRVIAPLAVGVLVILGASVTTWFVVPHLALLVLLVLAAAAAVAAALAIASERGAGRARVAARSEIVRGTSALASASADLRGNGASEAALAELDAAAARLAHAERRAAWAAGLGGAVVTAATSILACTVALLSPASPAEQVSVIALLALAVLEPIAGLVTAAHRLPALREVVRRLAPVLRPAPSAPWGDGTLAEPVASIALDDVAVQYPGTSRPAVTDVSGRAARGRWLVLDGPSGSGKSTILSAIMGALPVAHGEVRADEAPLPSLDERAWRSRVAWCPQDAYVFDSTLRGNLLLASAHDDAPDDEALHDALALAGLGALLDALPDGLATRVGAGGSALSGGERQRLAVARALLARADVILLDEPTAHLDAPTAAAMMADVRGATADRVVVLVSHRADDRRPDDAVVQLGSVRE</sequence>
<dbReference type="PROSITE" id="PS50893">
    <property type="entry name" value="ABC_TRANSPORTER_2"/>
    <property type="match status" value="2"/>
</dbReference>
<protein>
    <submittedName>
        <fullName evidence="11">Glutathione/cysteine ABC transporter permease/ATPase</fullName>
    </submittedName>
</protein>
<dbReference type="EMBL" id="BSEJ01000005">
    <property type="protein sequence ID" value="GLJ61310.1"/>
    <property type="molecule type" value="Genomic_DNA"/>
</dbReference>
<accession>A0A9W6H317</accession>
<feature type="transmembrane region" description="Helical" evidence="8">
    <location>
        <begin position="260"/>
        <end position="285"/>
    </location>
</feature>
<dbReference type="GO" id="GO:0016887">
    <property type="term" value="F:ATP hydrolysis activity"/>
    <property type="evidence" value="ECO:0007669"/>
    <property type="project" value="InterPro"/>
</dbReference>
<keyword evidence="4" id="KW-0067">ATP-binding</keyword>
<keyword evidence="12" id="KW-1185">Reference proteome</keyword>
<dbReference type="SUPFAM" id="SSF90123">
    <property type="entry name" value="ABC transporter transmembrane region"/>
    <property type="match status" value="2"/>
</dbReference>
<feature type="transmembrane region" description="Helical" evidence="8">
    <location>
        <begin position="791"/>
        <end position="810"/>
    </location>
</feature>
<comment type="subcellular location">
    <subcellularLocation>
        <location evidence="1">Cell membrane</location>
        <topology evidence="1">Multi-pass membrane protein</topology>
    </subcellularLocation>
</comment>
<organism evidence="11 12">
    <name type="scientific">Microbacterium barkeri</name>
    <dbReference type="NCBI Taxonomy" id="33917"/>
    <lineage>
        <taxon>Bacteria</taxon>
        <taxon>Bacillati</taxon>
        <taxon>Actinomycetota</taxon>
        <taxon>Actinomycetes</taxon>
        <taxon>Micrococcales</taxon>
        <taxon>Microbacteriaceae</taxon>
        <taxon>Microbacterium</taxon>
    </lineage>
</organism>
<evidence type="ECO:0000256" key="7">
    <source>
        <dbReference type="SAM" id="MobiDB-lite"/>
    </source>
</evidence>
<feature type="region of interest" description="Disordered" evidence="7">
    <location>
        <begin position="344"/>
        <end position="384"/>
    </location>
</feature>
<name>A0A9W6H317_9MICO</name>
<feature type="transmembrane region" description="Helical" evidence="8">
    <location>
        <begin position="867"/>
        <end position="892"/>
    </location>
</feature>
<evidence type="ECO:0000256" key="4">
    <source>
        <dbReference type="ARBA" id="ARBA00022840"/>
    </source>
</evidence>
<evidence type="ECO:0000256" key="6">
    <source>
        <dbReference type="ARBA" id="ARBA00023136"/>
    </source>
</evidence>
<dbReference type="Gene3D" id="3.40.50.300">
    <property type="entry name" value="P-loop containing nucleotide triphosphate hydrolases"/>
    <property type="match status" value="2"/>
</dbReference>
<dbReference type="GO" id="GO:0005886">
    <property type="term" value="C:plasma membrane"/>
    <property type="evidence" value="ECO:0007669"/>
    <property type="project" value="UniProtKB-SubCell"/>
</dbReference>
<dbReference type="PANTHER" id="PTHR24221:SF590">
    <property type="entry name" value="COMPONENT LINKED WITH THE ASSEMBLY OF CYTOCHROME' TRANSPORT TRANSMEMBRANE ATP-BINDING PROTEIN ABC TRANSPORTER CYDD-RELATED"/>
    <property type="match status" value="1"/>
</dbReference>
<feature type="domain" description="ABC transporter" evidence="9">
    <location>
        <begin position="387"/>
        <end position="598"/>
    </location>
</feature>
<dbReference type="GO" id="GO:0005524">
    <property type="term" value="F:ATP binding"/>
    <property type="evidence" value="ECO:0007669"/>
    <property type="project" value="UniProtKB-KW"/>
</dbReference>
<dbReference type="InterPro" id="IPR014223">
    <property type="entry name" value="ABC_CydC/D"/>
</dbReference>
<dbReference type="Proteomes" id="UP001142462">
    <property type="component" value="Unassembled WGS sequence"/>
</dbReference>
<dbReference type="GO" id="GO:0140359">
    <property type="term" value="F:ABC-type transporter activity"/>
    <property type="evidence" value="ECO:0007669"/>
    <property type="project" value="InterPro"/>
</dbReference>
<feature type="transmembrane region" description="Helical" evidence="8">
    <location>
        <begin position="764"/>
        <end position="785"/>
    </location>
</feature>
<evidence type="ECO:0000259" key="9">
    <source>
        <dbReference type="PROSITE" id="PS50893"/>
    </source>
</evidence>
<dbReference type="NCBIfam" id="TIGR02868">
    <property type="entry name" value="CydC"/>
    <property type="match status" value="1"/>
</dbReference>
<comment type="caution">
    <text evidence="11">The sequence shown here is derived from an EMBL/GenBank/DDBJ whole genome shotgun (WGS) entry which is preliminary data.</text>
</comment>
<evidence type="ECO:0000256" key="2">
    <source>
        <dbReference type="ARBA" id="ARBA00022692"/>
    </source>
</evidence>
<dbReference type="GO" id="GO:0045454">
    <property type="term" value="P:cell redox homeostasis"/>
    <property type="evidence" value="ECO:0007669"/>
    <property type="project" value="InterPro"/>
</dbReference>
<feature type="region of interest" description="Disordered" evidence="7">
    <location>
        <begin position="604"/>
        <end position="631"/>
    </location>
</feature>
<reference evidence="11" key="1">
    <citation type="journal article" date="2014" name="Int. J. Syst. Evol. Microbiol.">
        <title>Complete genome sequence of Corynebacterium casei LMG S-19264T (=DSM 44701T), isolated from a smear-ripened cheese.</title>
        <authorList>
            <consortium name="US DOE Joint Genome Institute (JGI-PGF)"/>
            <person name="Walter F."/>
            <person name="Albersmeier A."/>
            <person name="Kalinowski J."/>
            <person name="Ruckert C."/>
        </authorList>
    </citation>
    <scope>NUCLEOTIDE SEQUENCE</scope>
    <source>
        <strain evidence="11">VKM Ac-1020</strain>
    </source>
</reference>
<keyword evidence="3" id="KW-0547">Nucleotide-binding</keyword>
<dbReference type="PROSITE" id="PS50929">
    <property type="entry name" value="ABC_TM1F"/>
    <property type="match status" value="2"/>
</dbReference>
<feature type="transmembrane region" description="Helical" evidence="8">
    <location>
        <begin position="151"/>
        <end position="171"/>
    </location>
</feature>
<dbReference type="Gene3D" id="1.20.1560.10">
    <property type="entry name" value="ABC transporter type 1, transmembrane domain"/>
    <property type="match status" value="2"/>
</dbReference>
<dbReference type="RefSeq" id="WP_271173022.1">
    <property type="nucleotide sequence ID" value="NZ_BSEJ01000005.1"/>
</dbReference>
<feature type="transmembrane region" description="Helical" evidence="8">
    <location>
        <begin position="178"/>
        <end position="198"/>
    </location>
</feature>
<feature type="domain" description="ABC transmembrane type-1" evidence="10">
    <location>
        <begin position="45"/>
        <end position="323"/>
    </location>
</feature>
<feature type="transmembrane region" description="Helical" evidence="8">
    <location>
        <begin position="45"/>
        <end position="66"/>
    </location>
</feature>
<keyword evidence="6 8" id="KW-0472">Membrane</keyword>
<dbReference type="CDD" id="cd18584">
    <property type="entry name" value="ABC_6TM_AarD_CydD"/>
    <property type="match status" value="1"/>
</dbReference>
<dbReference type="GO" id="GO:0034775">
    <property type="term" value="P:glutathione transmembrane transport"/>
    <property type="evidence" value="ECO:0007669"/>
    <property type="project" value="InterPro"/>
</dbReference>
<proteinExistence type="predicted"/>
<evidence type="ECO:0000256" key="8">
    <source>
        <dbReference type="SAM" id="Phobius"/>
    </source>
</evidence>
<evidence type="ECO:0000313" key="12">
    <source>
        <dbReference type="Proteomes" id="UP001142462"/>
    </source>
</evidence>
<feature type="transmembrane region" description="Helical" evidence="8">
    <location>
        <begin position="73"/>
        <end position="96"/>
    </location>
</feature>